<dbReference type="EMBL" id="RXFM01000042">
    <property type="protein sequence ID" value="RST66496.1"/>
    <property type="molecule type" value="Genomic_DNA"/>
</dbReference>
<dbReference type="AlphaFoldDB" id="A0A3R9Y943"/>
<keyword evidence="1" id="KW-1133">Transmembrane helix</keyword>
<evidence type="ECO:0000313" key="2">
    <source>
        <dbReference type="EMBL" id="RST66496.1"/>
    </source>
</evidence>
<dbReference type="Proteomes" id="UP000279470">
    <property type="component" value="Unassembled WGS sequence"/>
</dbReference>
<name>A0A3R9Y943_9RICK</name>
<keyword evidence="1" id="KW-0812">Transmembrane</keyword>
<protein>
    <submittedName>
        <fullName evidence="2">Uncharacterized protein</fullName>
    </submittedName>
</protein>
<keyword evidence="3" id="KW-1185">Reference proteome</keyword>
<evidence type="ECO:0000313" key="3">
    <source>
        <dbReference type="Proteomes" id="UP000279470"/>
    </source>
</evidence>
<dbReference type="OrthoDB" id="7164072at2"/>
<dbReference type="RefSeq" id="WP_126044770.1">
    <property type="nucleotide sequence ID" value="NZ_RXFM01000042.1"/>
</dbReference>
<sequence>MIALVTALFILSFIPFLLLMVFIFIKKINKEKFNNRIKDIKENSPYRKTQNNIKPKNDFLFLEKEENELNLDQELDKVEKISPRKIDKDEGKVVGVVKPKGFWSKFIMSQKMGFIFARLAASENKGEGFWTNLIKAQDVSQGKDKGRGR</sequence>
<accession>A0A3R9Y943</accession>
<gene>
    <name evidence="2" type="ORF">EIC27_03570</name>
</gene>
<proteinExistence type="predicted"/>
<reference evidence="3" key="1">
    <citation type="submission" date="2018-11" db="EMBL/GenBank/DDBJ databases">
        <title>Phylogenetic, genomic, and biogeographic characterization of a novel and ubiquitous marine invertebrate-associated Rickettsiales parasite, Candidatus Marinoinvertebrata rohwerii, gen. nov., sp. nov.</title>
        <authorList>
            <person name="Klinges J.G."/>
            <person name="Rosales S.M."/>
            <person name="Mcminds R."/>
            <person name="Shaver E.C."/>
            <person name="Shantz A."/>
            <person name="Peters E.C."/>
            <person name="Burkepile D.E."/>
            <person name="Silliman B.R."/>
            <person name="Vega Thurber R.L."/>
        </authorList>
    </citation>
    <scope>NUCLEOTIDE SEQUENCE [LARGE SCALE GENOMIC DNA]</scope>
    <source>
        <strain evidence="3">a_cerv_44</strain>
    </source>
</reference>
<feature type="transmembrane region" description="Helical" evidence="1">
    <location>
        <begin position="6"/>
        <end position="25"/>
    </location>
</feature>
<evidence type="ECO:0000256" key="1">
    <source>
        <dbReference type="SAM" id="Phobius"/>
    </source>
</evidence>
<organism evidence="2 3">
    <name type="scientific">Candidatus Aquarickettsia rohweri</name>
    <dbReference type="NCBI Taxonomy" id="2602574"/>
    <lineage>
        <taxon>Bacteria</taxon>
        <taxon>Pseudomonadati</taxon>
        <taxon>Pseudomonadota</taxon>
        <taxon>Alphaproteobacteria</taxon>
        <taxon>Rickettsiales</taxon>
        <taxon>Candidatus Midichloriaceae</taxon>
        <taxon>Candidatus Aquarickettsia</taxon>
    </lineage>
</organism>
<comment type="caution">
    <text evidence="2">The sequence shown here is derived from an EMBL/GenBank/DDBJ whole genome shotgun (WGS) entry which is preliminary data.</text>
</comment>
<keyword evidence="1" id="KW-0472">Membrane</keyword>